<reference evidence="5" key="2">
    <citation type="submission" date="2020-09" db="EMBL/GenBank/DDBJ databases">
        <authorList>
            <person name="Sun Q."/>
            <person name="Kim S."/>
        </authorList>
    </citation>
    <scope>NUCLEOTIDE SEQUENCE</scope>
    <source>
        <strain evidence="5">KCTC 12988</strain>
    </source>
</reference>
<gene>
    <name evidence="5" type="ORF">GCM10007100_03440</name>
</gene>
<evidence type="ECO:0000256" key="1">
    <source>
        <dbReference type="ARBA" id="ARBA00022729"/>
    </source>
</evidence>
<accession>A0A918TE15</accession>
<keyword evidence="1" id="KW-0732">Signal</keyword>
<keyword evidence="6" id="KW-1185">Reference proteome</keyword>
<dbReference type="InterPro" id="IPR013519">
    <property type="entry name" value="Int_alpha_beta-p"/>
</dbReference>
<dbReference type="InterPro" id="IPR028994">
    <property type="entry name" value="Integrin_alpha_N"/>
</dbReference>
<evidence type="ECO:0000313" key="6">
    <source>
        <dbReference type="Proteomes" id="UP000644507"/>
    </source>
</evidence>
<evidence type="ECO:0000256" key="2">
    <source>
        <dbReference type="ARBA" id="ARBA00022737"/>
    </source>
</evidence>
<dbReference type="AlphaFoldDB" id="A0A918TE15"/>
<keyword evidence="2" id="KW-0677">Repeat</keyword>
<evidence type="ECO:0000313" key="5">
    <source>
        <dbReference type="EMBL" id="GHC41869.1"/>
    </source>
</evidence>
<feature type="compositionally biased region" description="Polar residues" evidence="4">
    <location>
        <begin position="808"/>
        <end position="825"/>
    </location>
</feature>
<reference evidence="5" key="1">
    <citation type="journal article" date="2014" name="Int. J. Syst. Evol. Microbiol.">
        <title>Complete genome sequence of Corynebacterium casei LMG S-19264T (=DSM 44701T), isolated from a smear-ripened cheese.</title>
        <authorList>
            <consortium name="US DOE Joint Genome Institute (JGI-PGF)"/>
            <person name="Walter F."/>
            <person name="Albersmeier A."/>
            <person name="Kalinowski J."/>
            <person name="Ruckert C."/>
        </authorList>
    </citation>
    <scope>NUCLEOTIDE SEQUENCE</scope>
    <source>
        <strain evidence="5">KCTC 12988</strain>
    </source>
</reference>
<organism evidence="5 6">
    <name type="scientific">Roseibacillus persicicus</name>
    <dbReference type="NCBI Taxonomy" id="454148"/>
    <lineage>
        <taxon>Bacteria</taxon>
        <taxon>Pseudomonadati</taxon>
        <taxon>Verrucomicrobiota</taxon>
        <taxon>Verrucomicrobiia</taxon>
        <taxon>Verrucomicrobiales</taxon>
        <taxon>Verrucomicrobiaceae</taxon>
        <taxon>Roseibacillus</taxon>
    </lineage>
</organism>
<dbReference type="PANTHER" id="PTHR36220">
    <property type="entry name" value="UNNAMED PRODUCT"/>
    <property type="match status" value="1"/>
</dbReference>
<dbReference type="PANTHER" id="PTHR36220:SF1">
    <property type="entry name" value="GAMMA TUBULIN COMPLEX COMPONENT C-TERMINAL DOMAIN-CONTAINING PROTEIN"/>
    <property type="match status" value="1"/>
</dbReference>
<dbReference type="InterPro" id="IPR013517">
    <property type="entry name" value="FG-GAP"/>
</dbReference>
<dbReference type="SMART" id="SM00191">
    <property type="entry name" value="Int_alpha"/>
    <property type="match status" value="3"/>
</dbReference>
<comment type="caution">
    <text evidence="5">The sequence shown here is derived from an EMBL/GenBank/DDBJ whole genome shotgun (WGS) entry which is preliminary data.</text>
</comment>
<evidence type="ECO:0000256" key="4">
    <source>
        <dbReference type="SAM" id="MobiDB-lite"/>
    </source>
</evidence>
<dbReference type="Proteomes" id="UP000644507">
    <property type="component" value="Unassembled WGS sequence"/>
</dbReference>
<dbReference type="Pfam" id="PF14312">
    <property type="entry name" value="FG-GAP_2"/>
    <property type="match status" value="1"/>
</dbReference>
<dbReference type="EMBL" id="BMXI01000001">
    <property type="protein sequence ID" value="GHC41869.1"/>
    <property type="molecule type" value="Genomic_DNA"/>
</dbReference>
<feature type="region of interest" description="Disordered" evidence="4">
    <location>
        <begin position="808"/>
        <end position="850"/>
    </location>
</feature>
<proteinExistence type="predicted"/>
<dbReference type="PROSITE" id="PS51470">
    <property type="entry name" value="FG_GAP"/>
    <property type="match status" value="2"/>
</dbReference>
<sequence length="936" mass="101274">MMIGLFQFMQKTFLCCLFCWGLWPHVLTGQETALPFRAGTFTPEQMATTVQVDIRGTWAMVLQPESEGLVPTFYRYEDSSWMEADTPSLGFHAGIRVAGLDFNEVENEVAVFGEDRIFFFQPNVFTAEPNDWVVSKPSLSILLDPGTEVVNVELEGDTAAVVWKTDSLNPFHYLTIYEQGSSTIWEEKATWSIDGPGLFGIEPQIITGLSLLEDRVAIASSRVGEIHLFERDEGGADHWGLVKKIERSPDYPIRGDEIALMLGDYLLDVGYAGDGEQITTEINRYQRDQGGPNKWLKHSLVASYPGVRELELDASFSSLLVLSRKAAHPSSSSIIEATLSASEARDVLLESLTFLTGGAVGKMGEATFTGVVGDLENSTSNSILGLMVGMAPDSYEGSGRWAVSVLSAFDFSLRQTLSDEGSTPDFSSMIDMEGGFIAVGNPSDSWAGVNSGSVLLYEVVIGYGDEGQTLRPIARLESPDPASYQYFGHSVSLQVGTGNLLAVGVPNWSGGVGRVYLYRIFSTLSSTDGERAELVDIIESPTGTGDYFGRGVALTANSLGEPRLAVGAPFDDEVGTSAGAVYIFEENSGTWTQRKKIPRPSIMSSRWFGWLMTFLSPEEGGELVVATDFGTTGAQLGVFSQNESGPNAWGLEGSIATPAGASTRFGISLAGGGNAFAVGAPFGSGNVGKVFLYRQLPIGWVLSREVVGTAADGRSFGYQVSLSDFHLAVGSPEVNSLDGRLSVYGGGYQDYVNWPSLYSRQGTASESLGRGLASQGIYTASTGAGDLCVERAGAYEIWAKAQGWSTSDAWQPQQNSDGDSQNNLVEFSLGSDPRDESSTGGIDLKPDTFTETDIFGGPGETYPTMSWLQPNLGYSDLFVGYTAQTSSNLVDWDFQSIRYFYLGESVTQHYRIDPEAERAFFRAQPYYPSEIHANFN</sequence>
<name>A0A918TE15_9BACT</name>
<protein>
    <submittedName>
        <fullName evidence="5">Uncharacterized protein</fullName>
    </submittedName>
</protein>
<evidence type="ECO:0000256" key="3">
    <source>
        <dbReference type="ARBA" id="ARBA00023180"/>
    </source>
</evidence>
<dbReference type="Gene3D" id="2.130.10.130">
    <property type="entry name" value="Integrin alpha, N-terminal"/>
    <property type="match status" value="1"/>
</dbReference>
<keyword evidence="3" id="KW-0325">Glycoprotein</keyword>